<evidence type="ECO:0000313" key="2">
    <source>
        <dbReference type="Proteomes" id="UP000811619"/>
    </source>
</evidence>
<gene>
    <name evidence="1" type="ORF">E4U42_004560</name>
</gene>
<dbReference type="EMBL" id="SRPY01000407">
    <property type="protein sequence ID" value="KAG5924732.1"/>
    <property type="molecule type" value="Genomic_DNA"/>
</dbReference>
<dbReference type="AlphaFoldDB" id="A0A8K0J5P0"/>
<proteinExistence type="predicted"/>
<sequence length="86" mass="9107">MAIMSRAVARRMHLLGLWSPGRPTGMGTRTGTRVVGVSSLGREQEQLQALHSTRGSGAKAASSNPAMAFPCLDALEDRSATLSRRA</sequence>
<reference evidence="1" key="1">
    <citation type="journal article" date="2020" name="bioRxiv">
        <title>Whole genome comparisons of ergot fungi reveals the divergence and evolution of species within the genus Claviceps are the result of varying mechanisms driving genome evolution and host range expansion.</title>
        <authorList>
            <person name="Wyka S.A."/>
            <person name="Mondo S.J."/>
            <person name="Liu M."/>
            <person name="Dettman J."/>
            <person name="Nalam V."/>
            <person name="Broders K.D."/>
        </authorList>
    </citation>
    <scope>NUCLEOTIDE SEQUENCE</scope>
    <source>
        <strain evidence="1">CCC 489</strain>
    </source>
</reference>
<evidence type="ECO:0000313" key="1">
    <source>
        <dbReference type="EMBL" id="KAG5924732.1"/>
    </source>
</evidence>
<dbReference type="Proteomes" id="UP000811619">
    <property type="component" value="Unassembled WGS sequence"/>
</dbReference>
<dbReference type="OrthoDB" id="444135at2759"/>
<protein>
    <submittedName>
        <fullName evidence="1">Uncharacterized protein</fullName>
    </submittedName>
</protein>
<feature type="non-terminal residue" evidence="1">
    <location>
        <position position="86"/>
    </location>
</feature>
<organism evidence="1 2">
    <name type="scientific">Claviceps africana</name>
    <dbReference type="NCBI Taxonomy" id="83212"/>
    <lineage>
        <taxon>Eukaryota</taxon>
        <taxon>Fungi</taxon>
        <taxon>Dikarya</taxon>
        <taxon>Ascomycota</taxon>
        <taxon>Pezizomycotina</taxon>
        <taxon>Sordariomycetes</taxon>
        <taxon>Hypocreomycetidae</taxon>
        <taxon>Hypocreales</taxon>
        <taxon>Clavicipitaceae</taxon>
        <taxon>Claviceps</taxon>
    </lineage>
</organism>
<name>A0A8K0J5P0_9HYPO</name>
<comment type="caution">
    <text evidence="1">The sequence shown here is derived from an EMBL/GenBank/DDBJ whole genome shotgun (WGS) entry which is preliminary data.</text>
</comment>
<keyword evidence="2" id="KW-1185">Reference proteome</keyword>
<accession>A0A8K0J5P0</accession>